<protein>
    <submittedName>
        <fullName evidence="5">Protein WEAK CHLOROPLAST MOVEMENT UNDER BLUE LIGHT 1</fullName>
    </submittedName>
</protein>
<dbReference type="STRING" id="29655.A0A0K9PHN7"/>
<dbReference type="GO" id="GO:0009904">
    <property type="term" value="P:chloroplast accumulation movement"/>
    <property type="evidence" value="ECO:0000318"/>
    <property type="project" value="GO_Central"/>
</dbReference>
<keyword evidence="2 3" id="KW-0175">Coiled coil</keyword>
<dbReference type="InterPro" id="IPR008545">
    <property type="entry name" value="Web"/>
</dbReference>
<dbReference type="GO" id="GO:0009903">
    <property type="term" value="P:chloroplast avoidance movement"/>
    <property type="evidence" value="ECO:0000318"/>
    <property type="project" value="GO_Central"/>
</dbReference>
<dbReference type="Proteomes" id="UP000036987">
    <property type="component" value="Unassembled WGS sequence"/>
</dbReference>
<gene>
    <name evidence="5" type="ORF">ZOSMA_25G01250</name>
</gene>
<evidence type="ECO:0000256" key="2">
    <source>
        <dbReference type="ARBA" id="ARBA00023054"/>
    </source>
</evidence>
<evidence type="ECO:0000256" key="4">
    <source>
        <dbReference type="SAM" id="MobiDB-lite"/>
    </source>
</evidence>
<comment type="similarity">
    <text evidence="1">Belongs to the WEB family.</text>
</comment>
<name>A0A0K9PHN7_ZOSMR</name>
<sequence length="730" mass="81717">MEEMNNEDILPESSYIHVNVSSGTELSEEITDDGNMNNESESDSTFHTPRAPSDENKAELITPKKVVASPKLSKQITKVINANKLNVDTAAPIESVKDAVSKFGGITDWNAHKAQTLERRKQVQQELLKAQAEIPQYKKQAESAEAEKALVLEELQNTLRLVEELKLNLEKAETEEVQAKQDSKLAQLRIKEMEQGIACEASVAAKEQLNVAKSRHAAAVAELESVKNELKITKEEYDLQVNERDMGIKRAEEAISTSKSIEKTVEDLSFELITARETLESAHAAHMEAEARRISAALTRDQDTFNWEKELKLAEDEMMKLNEKVLLMKDLQSKSDTASALLLNLKSELVAYNETKLNQEAESIMEDGNKEDGNIDEALQTQASMQECVASTTRELEEVKCNTEKAREAVSLLKVEVALLESELETEKAAISNMMQMKNMASITVKSLETELDNIKMEIELVQEKEKDIIEKMVDLPNALEKASSEADESKLLVQLEEEELRKAKEEADRIRGIKSTLDSKLSATLKDIEATKASEKIALAAIKALQESETTSELNREEPETKITIQLEKYYALNKEVHNAEEMANERVANAFSQIEMAKESEAKTLESLELASIELIVTKESLRLATERYVKANEGKLSAEQELRTWRAENGSRRKAKSDASEVADASRKDSKIYAMGHDAEIIANSPESDNKVDNIFRSARAKKKKSLFPRIILYLSRKRTSCSSSSS</sequence>
<feature type="coiled-coil region" evidence="3">
    <location>
        <begin position="438"/>
        <end position="514"/>
    </location>
</feature>
<dbReference type="PANTHER" id="PTHR32054">
    <property type="entry name" value="HEAVY CHAIN, PUTATIVE, EXPRESSED-RELATED-RELATED"/>
    <property type="match status" value="1"/>
</dbReference>
<keyword evidence="6" id="KW-1185">Reference proteome</keyword>
<feature type="coiled-coil region" evidence="3">
    <location>
        <begin position="304"/>
        <end position="362"/>
    </location>
</feature>
<evidence type="ECO:0000256" key="1">
    <source>
        <dbReference type="ARBA" id="ARBA00005485"/>
    </source>
</evidence>
<proteinExistence type="inferred from homology"/>
<feature type="compositionally biased region" description="Acidic residues" evidence="4">
    <location>
        <begin position="1"/>
        <end position="10"/>
    </location>
</feature>
<dbReference type="OrthoDB" id="1931671at2759"/>
<evidence type="ECO:0000313" key="6">
    <source>
        <dbReference type="Proteomes" id="UP000036987"/>
    </source>
</evidence>
<organism evidence="5 6">
    <name type="scientific">Zostera marina</name>
    <name type="common">Eelgrass</name>
    <dbReference type="NCBI Taxonomy" id="29655"/>
    <lineage>
        <taxon>Eukaryota</taxon>
        <taxon>Viridiplantae</taxon>
        <taxon>Streptophyta</taxon>
        <taxon>Embryophyta</taxon>
        <taxon>Tracheophyta</taxon>
        <taxon>Spermatophyta</taxon>
        <taxon>Magnoliopsida</taxon>
        <taxon>Liliopsida</taxon>
        <taxon>Zosteraceae</taxon>
        <taxon>Zostera</taxon>
    </lineage>
</organism>
<dbReference type="AlphaFoldDB" id="A0A0K9PHN7"/>
<reference evidence="6" key="1">
    <citation type="journal article" date="2016" name="Nature">
        <title>The genome of the seagrass Zostera marina reveals angiosperm adaptation to the sea.</title>
        <authorList>
            <person name="Olsen J.L."/>
            <person name="Rouze P."/>
            <person name="Verhelst B."/>
            <person name="Lin Y.-C."/>
            <person name="Bayer T."/>
            <person name="Collen J."/>
            <person name="Dattolo E."/>
            <person name="De Paoli E."/>
            <person name="Dittami S."/>
            <person name="Maumus F."/>
            <person name="Michel G."/>
            <person name="Kersting A."/>
            <person name="Lauritano C."/>
            <person name="Lohaus R."/>
            <person name="Toepel M."/>
            <person name="Tonon T."/>
            <person name="Vanneste K."/>
            <person name="Amirebrahimi M."/>
            <person name="Brakel J."/>
            <person name="Bostroem C."/>
            <person name="Chovatia M."/>
            <person name="Grimwood J."/>
            <person name="Jenkins J.W."/>
            <person name="Jueterbock A."/>
            <person name="Mraz A."/>
            <person name="Stam W.T."/>
            <person name="Tice H."/>
            <person name="Bornberg-Bauer E."/>
            <person name="Green P.J."/>
            <person name="Pearson G.A."/>
            <person name="Procaccini G."/>
            <person name="Duarte C.M."/>
            <person name="Schmutz J."/>
            <person name="Reusch T.B.H."/>
            <person name="Van de Peer Y."/>
        </authorList>
    </citation>
    <scope>NUCLEOTIDE SEQUENCE [LARGE SCALE GENOMIC DNA]</scope>
    <source>
        <strain evidence="6">cv. Finnish</strain>
    </source>
</reference>
<dbReference type="GO" id="GO:0005829">
    <property type="term" value="C:cytosol"/>
    <property type="evidence" value="ECO:0000318"/>
    <property type="project" value="GO_Central"/>
</dbReference>
<feature type="compositionally biased region" description="Polar residues" evidence="4">
    <location>
        <begin position="34"/>
        <end position="47"/>
    </location>
</feature>
<feature type="region of interest" description="Disordered" evidence="4">
    <location>
        <begin position="1"/>
        <end position="60"/>
    </location>
</feature>
<accession>A0A0K9PHN7</accession>
<dbReference type="EMBL" id="LFYR01000889">
    <property type="protein sequence ID" value="KMZ67735.1"/>
    <property type="molecule type" value="Genomic_DNA"/>
</dbReference>
<evidence type="ECO:0000256" key="3">
    <source>
        <dbReference type="SAM" id="Coils"/>
    </source>
</evidence>
<evidence type="ECO:0000313" key="5">
    <source>
        <dbReference type="EMBL" id="KMZ67735.1"/>
    </source>
</evidence>
<feature type="coiled-coil region" evidence="3">
    <location>
        <begin position="113"/>
        <end position="243"/>
    </location>
</feature>
<dbReference type="OMA" id="TKPHMES"/>
<dbReference type="PANTHER" id="PTHR32054:SF31">
    <property type="entry name" value="PROTEIN WEAK CHLOROPLAST MOVEMENT UNDER BLUE LIGHT 1"/>
    <property type="match status" value="1"/>
</dbReference>
<feature type="region of interest" description="Disordered" evidence="4">
    <location>
        <begin position="651"/>
        <end position="672"/>
    </location>
</feature>
<dbReference type="Pfam" id="PF05701">
    <property type="entry name" value="WEMBL"/>
    <property type="match status" value="1"/>
</dbReference>
<comment type="caution">
    <text evidence="5">The sequence shown here is derived from an EMBL/GenBank/DDBJ whole genome shotgun (WGS) entry which is preliminary data.</text>
</comment>